<dbReference type="GO" id="GO:0008270">
    <property type="term" value="F:zinc ion binding"/>
    <property type="evidence" value="ECO:0007669"/>
    <property type="project" value="InterPro"/>
</dbReference>
<dbReference type="RefSeq" id="XP_060286464.1">
    <property type="nucleotide sequence ID" value="XM_060424376.1"/>
</dbReference>
<keyword evidence="1" id="KW-0479">Metal-binding</keyword>
<evidence type="ECO:0000313" key="8">
    <source>
        <dbReference type="EMBL" id="KAK1770251.1"/>
    </source>
</evidence>
<evidence type="ECO:0000256" key="6">
    <source>
        <dbReference type="ARBA" id="ARBA00023242"/>
    </source>
</evidence>
<dbReference type="Proteomes" id="UP001244011">
    <property type="component" value="Unassembled WGS sequence"/>
</dbReference>
<keyword evidence="9" id="KW-1185">Reference proteome</keyword>
<reference evidence="8" key="1">
    <citation type="submission" date="2023-06" db="EMBL/GenBank/DDBJ databases">
        <title>Genome-scale phylogeny and comparative genomics of the fungal order Sordariales.</title>
        <authorList>
            <consortium name="Lawrence Berkeley National Laboratory"/>
            <person name="Hensen N."/>
            <person name="Bonometti L."/>
            <person name="Westerberg I."/>
            <person name="Brannstrom I.O."/>
            <person name="Guillou S."/>
            <person name="Cros-Aarteil S."/>
            <person name="Calhoun S."/>
            <person name="Haridas S."/>
            <person name="Kuo A."/>
            <person name="Mondo S."/>
            <person name="Pangilinan J."/>
            <person name="Riley R."/>
            <person name="Labutti K."/>
            <person name="Andreopoulos B."/>
            <person name="Lipzen A."/>
            <person name="Chen C."/>
            <person name="Yanf M."/>
            <person name="Daum C."/>
            <person name="Ng V."/>
            <person name="Clum A."/>
            <person name="Steindorff A."/>
            <person name="Ohm R."/>
            <person name="Martin F."/>
            <person name="Silar P."/>
            <person name="Natvig D."/>
            <person name="Lalanne C."/>
            <person name="Gautier V."/>
            <person name="Ament-Velasquez S.L."/>
            <person name="Kruys A."/>
            <person name="Hutchinson M.I."/>
            <person name="Powell A.J."/>
            <person name="Barry K."/>
            <person name="Miller A.N."/>
            <person name="Grigoriev I.V."/>
            <person name="Debuchy R."/>
            <person name="Gladieux P."/>
            <person name="Thoren M.H."/>
            <person name="Johannesson H."/>
        </authorList>
    </citation>
    <scope>NUCLEOTIDE SEQUENCE</scope>
    <source>
        <strain evidence="8">8032-3</strain>
    </source>
</reference>
<evidence type="ECO:0000256" key="1">
    <source>
        <dbReference type="ARBA" id="ARBA00022723"/>
    </source>
</evidence>
<dbReference type="InterPro" id="IPR036864">
    <property type="entry name" value="Zn2-C6_fun-type_DNA-bd_sf"/>
</dbReference>
<evidence type="ECO:0000256" key="4">
    <source>
        <dbReference type="ARBA" id="ARBA00023125"/>
    </source>
</evidence>
<dbReference type="PROSITE" id="PS00463">
    <property type="entry name" value="ZN2_CY6_FUNGAL_1"/>
    <property type="match status" value="1"/>
</dbReference>
<proteinExistence type="predicted"/>
<evidence type="ECO:0000256" key="2">
    <source>
        <dbReference type="ARBA" id="ARBA00022833"/>
    </source>
</evidence>
<dbReference type="SUPFAM" id="SSF57701">
    <property type="entry name" value="Zn2/Cys6 DNA-binding domain"/>
    <property type="match status" value="1"/>
</dbReference>
<evidence type="ECO:0000256" key="5">
    <source>
        <dbReference type="ARBA" id="ARBA00023163"/>
    </source>
</evidence>
<dbReference type="InterPro" id="IPR001138">
    <property type="entry name" value="Zn2Cys6_DnaBD"/>
</dbReference>
<dbReference type="PROSITE" id="PS50048">
    <property type="entry name" value="ZN2_CY6_FUNGAL_2"/>
    <property type="match status" value="1"/>
</dbReference>
<keyword evidence="6" id="KW-0539">Nucleus</keyword>
<keyword evidence="2" id="KW-0862">Zinc</keyword>
<dbReference type="GO" id="GO:0003677">
    <property type="term" value="F:DNA binding"/>
    <property type="evidence" value="ECO:0007669"/>
    <property type="project" value="UniProtKB-KW"/>
</dbReference>
<dbReference type="InterPro" id="IPR052360">
    <property type="entry name" value="Transcr_Regulatory_Proteins"/>
</dbReference>
<name>A0AAJ0C5C6_9PEZI</name>
<dbReference type="CDD" id="cd00067">
    <property type="entry name" value="GAL4"/>
    <property type="match status" value="1"/>
</dbReference>
<dbReference type="GeneID" id="85307563"/>
<dbReference type="Pfam" id="PF00172">
    <property type="entry name" value="Zn_clus"/>
    <property type="match status" value="1"/>
</dbReference>
<keyword evidence="3" id="KW-0805">Transcription regulation</keyword>
<dbReference type="EMBL" id="MU839001">
    <property type="protein sequence ID" value="KAK1770251.1"/>
    <property type="molecule type" value="Genomic_DNA"/>
</dbReference>
<dbReference type="SMART" id="SM00066">
    <property type="entry name" value="GAL4"/>
    <property type="match status" value="1"/>
</dbReference>
<keyword evidence="4" id="KW-0238">DNA-binding</keyword>
<keyword evidence="5" id="KW-0804">Transcription</keyword>
<dbReference type="GO" id="GO:0000981">
    <property type="term" value="F:DNA-binding transcription factor activity, RNA polymerase II-specific"/>
    <property type="evidence" value="ECO:0007669"/>
    <property type="project" value="InterPro"/>
</dbReference>
<protein>
    <recommendedName>
        <fullName evidence="7">Zn(2)-C6 fungal-type domain-containing protein</fullName>
    </recommendedName>
</protein>
<gene>
    <name evidence="8" type="ORF">QBC33DRAFT_446430</name>
</gene>
<dbReference type="PANTHER" id="PTHR36206">
    <property type="entry name" value="ASPERCRYPTIN BIOSYNTHESIS CLUSTER-SPECIFIC TRANSCRIPTION REGULATOR ATNN-RELATED"/>
    <property type="match status" value="1"/>
</dbReference>
<dbReference type="PANTHER" id="PTHR36206:SF12">
    <property type="entry name" value="ASPERCRYPTIN BIOSYNTHESIS CLUSTER-SPECIFIC TRANSCRIPTION REGULATOR ATNN-RELATED"/>
    <property type="match status" value="1"/>
</dbReference>
<evidence type="ECO:0000259" key="7">
    <source>
        <dbReference type="PROSITE" id="PS50048"/>
    </source>
</evidence>
<evidence type="ECO:0000256" key="3">
    <source>
        <dbReference type="ARBA" id="ARBA00023015"/>
    </source>
</evidence>
<comment type="caution">
    <text evidence="8">The sequence shown here is derived from an EMBL/GenBank/DDBJ whole genome shotgun (WGS) entry which is preliminary data.</text>
</comment>
<sequence length="530" mass="59424">MGDSAKDTPSQTGKRIRAKHTRSSLGCGVCRIRRVKCDLMRPLCQRCSSTGRSCDGYPSGTRAVSRAGRVEPHIMTSDSSLTLLAPRKMLSDPALVLDQRGHRSLHYFQHRASREFSGYFDNDFWSCLVLQIGHRESCVRQLIVALGTLHESFQTGDDTPGNSEADSLRNQSISEYTKGVRLLNDHIFNRGWAALDVTLASSVLCIIFEWLRGAYSAAHTHLRSSLSILSQWHTNGASLPNCTSFWSPGGHMIRTKLEPVYTTMVLQARTMPSFPAVPLRLATQTRNEMEPFSTLKEARDMLYSLLAYLLPEILSHSNAAATLENQEDRNLGRLLAQWSINFTEYLARNPTADNPSDNPGVEVLKLWHIGGHMLFANRHSQTETAHDRFHAEFDLIVAGAERLLLHSSSSSAASYTSSCFSVDIGVVPLLYFVAVKCRHPQTRRRAVALLEASPRRREAVWDSVGAARLAREIVAIEEEGLGDVRGYRDVPGWARVRRMRAEIDLENRSVRMRAGRQGEEGWSHEKLLTW</sequence>
<dbReference type="InterPro" id="IPR021858">
    <property type="entry name" value="Fun_TF"/>
</dbReference>
<dbReference type="Pfam" id="PF11951">
    <property type="entry name" value="Fungal_trans_2"/>
    <property type="match status" value="1"/>
</dbReference>
<accession>A0AAJ0C5C6</accession>
<evidence type="ECO:0000313" key="9">
    <source>
        <dbReference type="Proteomes" id="UP001244011"/>
    </source>
</evidence>
<dbReference type="Gene3D" id="4.10.240.10">
    <property type="entry name" value="Zn(2)-C6 fungal-type DNA-binding domain"/>
    <property type="match status" value="1"/>
</dbReference>
<feature type="domain" description="Zn(2)-C6 fungal-type" evidence="7">
    <location>
        <begin position="26"/>
        <end position="54"/>
    </location>
</feature>
<organism evidence="8 9">
    <name type="scientific">Phialemonium atrogriseum</name>
    <dbReference type="NCBI Taxonomy" id="1093897"/>
    <lineage>
        <taxon>Eukaryota</taxon>
        <taxon>Fungi</taxon>
        <taxon>Dikarya</taxon>
        <taxon>Ascomycota</taxon>
        <taxon>Pezizomycotina</taxon>
        <taxon>Sordariomycetes</taxon>
        <taxon>Sordariomycetidae</taxon>
        <taxon>Cephalothecales</taxon>
        <taxon>Cephalothecaceae</taxon>
        <taxon>Phialemonium</taxon>
    </lineage>
</organism>
<dbReference type="AlphaFoldDB" id="A0AAJ0C5C6"/>